<feature type="domain" description="Transposase IS801/IS1294" evidence="1">
    <location>
        <begin position="188"/>
        <end position="247"/>
    </location>
</feature>
<name>A0A7Y6K7E0_9BURK</name>
<evidence type="ECO:0000259" key="2">
    <source>
        <dbReference type="Pfam" id="PF14319"/>
    </source>
</evidence>
<dbReference type="PANTHER" id="PTHR37023">
    <property type="entry name" value="TRANSPOSASE"/>
    <property type="match status" value="1"/>
</dbReference>
<dbReference type="GO" id="GO:0003677">
    <property type="term" value="F:DNA binding"/>
    <property type="evidence" value="ECO:0007669"/>
    <property type="project" value="InterPro"/>
</dbReference>
<gene>
    <name evidence="3" type="ORF">G5S42_40460</name>
</gene>
<sequence>MRDIIRSPRGACPTFADSYLPAVTSITERRTGYLYRRCRAREVLIIRSVSPIKQLLQTGEAWRRYFKKHEHEIRSPVVDNVVRLLACGLKVMGYSSHCCSNGACPHRKKVCFSCKSRFCPTCGKKATDQWTATQSARLPQTRWQHITLTMPSALWEVFRLNRTLLKAPSQLAAGIIKKTAARKGILPGIFTTQHTFGRDLQWNVHVHLSVTCGGLTPDGEQWKSMYFVKARVMPMWRYAIVDLLRQSYGALVLPQELKT</sequence>
<evidence type="ECO:0000313" key="3">
    <source>
        <dbReference type="EMBL" id="NUY05767.1"/>
    </source>
</evidence>
<organism evidence="3 4">
    <name type="scientific">Paraburkholderia youngii</name>
    <dbReference type="NCBI Taxonomy" id="2782701"/>
    <lineage>
        <taxon>Bacteria</taxon>
        <taxon>Pseudomonadati</taxon>
        <taxon>Pseudomonadota</taxon>
        <taxon>Betaproteobacteria</taxon>
        <taxon>Burkholderiales</taxon>
        <taxon>Burkholderiaceae</taxon>
        <taxon>Paraburkholderia</taxon>
    </lineage>
</organism>
<dbReference type="InterPro" id="IPR007069">
    <property type="entry name" value="Transposase_32"/>
</dbReference>
<protein>
    <submittedName>
        <fullName evidence="3">Transposase</fullName>
    </submittedName>
</protein>
<evidence type="ECO:0000313" key="4">
    <source>
        <dbReference type="Proteomes" id="UP000594380"/>
    </source>
</evidence>
<dbReference type="GO" id="GO:0004803">
    <property type="term" value="F:transposase activity"/>
    <property type="evidence" value="ECO:0007669"/>
    <property type="project" value="InterPro"/>
</dbReference>
<dbReference type="Pfam" id="PF04986">
    <property type="entry name" value="Y2_Tnp"/>
    <property type="match status" value="1"/>
</dbReference>
<reference evidence="3 4" key="1">
    <citation type="submission" date="2020-02" db="EMBL/GenBank/DDBJ databases">
        <title>Paraburkholderia simonii sp. nov. and Paraburkholderia youngii sp. nov. Brazilian and Mexican Mimosa-associated rhizobia.</title>
        <authorList>
            <person name="Mavima L."/>
            <person name="Beukes C.W."/>
            <person name="Chan W.Y."/>
            <person name="Palmer M."/>
            <person name="De Meyer S.E."/>
            <person name="James E.K."/>
            <person name="Venter S.N."/>
            <person name="Steenkamp E.T."/>
        </authorList>
    </citation>
    <scope>NUCLEOTIDE SEQUENCE [LARGE SCALE GENOMIC DNA]</scope>
    <source>
        <strain evidence="3 4">JPY169</strain>
    </source>
</reference>
<evidence type="ECO:0000259" key="1">
    <source>
        <dbReference type="Pfam" id="PF04986"/>
    </source>
</evidence>
<dbReference type="InterPro" id="IPR026889">
    <property type="entry name" value="Zn_Tnp"/>
</dbReference>
<accession>A0A7Y6K7E0</accession>
<dbReference type="EMBL" id="JAALDK010000003">
    <property type="protein sequence ID" value="NUY05767.1"/>
    <property type="molecule type" value="Genomic_DNA"/>
</dbReference>
<dbReference type="GO" id="GO:0006313">
    <property type="term" value="P:DNA transposition"/>
    <property type="evidence" value="ECO:0007669"/>
    <property type="project" value="InterPro"/>
</dbReference>
<dbReference type="Pfam" id="PF14319">
    <property type="entry name" value="Zn_Tnp_IS91"/>
    <property type="match status" value="1"/>
</dbReference>
<dbReference type="AlphaFoldDB" id="A0A7Y6K7E0"/>
<proteinExistence type="predicted"/>
<feature type="domain" description="Transposase zinc-binding" evidence="2">
    <location>
        <begin position="61"/>
        <end position="150"/>
    </location>
</feature>
<comment type="caution">
    <text evidence="3">The sequence shown here is derived from an EMBL/GenBank/DDBJ whole genome shotgun (WGS) entry which is preliminary data.</text>
</comment>
<dbReference type="PANTHER" id="PTHR37023:SF1">
    <property type="entry name" value="ISSOD25 TRANSPOSASE TNPA_ISSOD25"/>
    <property type="match status" value="1"/>
</dbReference>
<dbReference type="Proteomes" id="UP000594380">
    <property type="component" value="Unassembled WGS sequence"/>
</dbReference>